<dbReference type="EMBL" id="CACVBM020001262">
    <property type="protein sequence ID" value="CAA7042155.1"/>
    <property type="molecule type" value="Genomic_DNA"/>
</dbReference>
<dbReference type="PANTHER" id="PTHR34224:SF4">
    <property type="entry name" value="INTERACTOR OF CONSTITUTIVE ACTIVE ROPS 2, CHLOROPLASTIC"/>
    <property type="match status" value="1"/>
</dbReference>
<dbReference type="AlphaFoldDB" id="A0A6D2JRZ6"/>
<dbReference type="InterPro" id="IPR029688">
    <property type="entry name" value="ICR"/>
</dbReference>
<evidence type="ECO:0000313" key="6">
    <source>
        <dbReference type="Proteomes" id="UP000467841"/>
    </source>
</evidence>
<dbReference type="OrthoDB" id="1932291at2759"/>
<feature type="region of interest" description="Disordered" evidence="4">
    <location>
        <begin position="269"/>
        <end position="292"/>
    </location>
</feature>
<protein>
    <submittedName>
        <fullName evidence="5">Uncharacterized protein</fullName>
    </submittedName>
</protein>
<dbReference type="PANTHER" id="PTHR34224">
    <property type="entry name" value="INTERACTOR OF CONSTITUTIVE ACTIVE ROPS 2, CHLOROPLASTIC-RELATED"/>
    <property type="match status" value="1"/>
</dbReference>
<feature type="region of interest" description="Disordered" evidence="4">
    <location>
        <begin position="522"/>
        <end position="582"/>
    </location>
</feature>
<feature type="region of interest" description="Disordered" evidence="4">
    <location>
        <begin position="1"/>
        <end position="80"/>
    </location>
</feature>
<accession>A0A6D2JRZ6</accession>
<evidence type="ECO:0000256" key="3">
    <source>
        <dbReference type="SAM" id="Coils"/>
    </source>
</evidence>
<sequence length="582" mass="65763">MLQTPKRPGSLEVPQKKSPAATPRTARKLKTAETDPVSSPNTKIRTPKTQSPKVVADRRSPRTPINEIQKKRTGGRTPEVASQITQLQEELKKAKEQLTATEALKKKAQDEAEETKQQLMEINTSEDSRIDELRNLSQERDKAWQSELEAMQRQHAMDSAALASAMNEVQKLKAQLSESESVESLRMELNETQSLVEELRGELFDAKEGEARAHEIVSGTEKQLEIANLTLEMLRSDGMKMSEACNSLTTELEQSKSEVKSLEQLVRQLEEEDEARENNNGGGDSSSSVEELKEEINAARQEISQLKSAVEVTERRYHEEYIQSTLQIRSAYEQVETVKSGYAQREAELGEEVKRITAERDALHERLMDKEAKLRILVDENELLNLKIKEAEEENSLNQREHEVNGEIKKLESDVMEMRANLMDKEMEFQSVMSQNESLRSEMEKMQSEKNELIDEALAKLGSMTEEADKSGKRAENATEQLGAAQVTNTELEAELRRLKVQCDQWRKAAEAAATMLSGGNNNSNGKYVERTGSLESPLRRNVNMNMSPYMDETDDDLSSSPKKKNGSMLKKFGVLLKKTQK</sequence>
<evidence type="ECO:0000256" key="4">
    <source>
        <dbReference type="SAM" id="MobiDB-lite"/>
    </source>
</evidence>
<reference evidence="5" key="1">
    <citation type="submission" date="2020-01" db="EMBL/GenBank/DDBJ databases">
        <authorList>
            <person name="Mishra B."/>
        </authorList>
    </citation>
    <scope>NUCLEOTIDE SEQUENCE [LARGE SCALE GENOMIC DNA]</scope>
</reference>
<comment type="caution">
    <text evidence="5">The sequence shown here is derived from an EMBL/GenBank/DDBJ whole genome shotgun (WGS) entry which is preliminary data.</text>
</comment>
<organism evidence="5 6">
    <name type="scientific">Microthlaspi erraticum</name>
    <dbReference type="NCBI Taxonomy" id="1685480"/>
    <lineage>
        <taxon>Eukaryota</taxon>
        <taxon>Viridiplantae</taxon>
        <taxon>Streptophyta</taxon>
        <taxon>Embryophyta</taxon>
        <taxon>Tracheophyta</taxon>
        <taxon>Spermatophyta</taxon>
        <taxon>Magnoliopsida</taxon>
        <taxon>eudicotyledons</taxon>
        <taxon>Gunneridae</taxon>
        <taxon>Pentapetalae</taxon>
        <taxon>rosids</taxon>
        <taxon>malvids</taxon>
        <taxon>Brassicales</taxon>
        <taxon>Brassicaceae</taxon>
        <taxon>Coluteocarpeae</taxon>
        <taxon>Microthlaspi</taxon>
    </lineage>
</organism>
<keyword evidence="2 3" id="KW-0175">Coiled coil</keyword>
<gene>
    <name evidence="5" type="ORF">MERR_LOCUS29390</name>
</gene>
<proteinExistence type="inferred from homology"/>
<dbReference type="Proteomes" id="UP000467841">
    <property type="component" value="Unassembled WGS sequence"/>
</dbReference>
<evidence type="ECO:0000313" key="5">
    <source>
        <dbReference type="EMBL" id="CAA7042155.1"/>
    </source>
</evidence>
<keyword evidence="6" id="KW-1185">Reference proteome</keyword>
<name>A0A6D2JRZ6_9BRAS</name>
<feature type="coiled-coil region" evidence="3">
    <location>
        <begin position="162"/>
        <end position="202"/>
    </location>
</feature>
<comment type="similarity">
    <text evidence="1">Belongs to the ICR family.</text>
</comment>
<feature type="coiled-coil region" evidence="3">
    <location>
        <begin position="353"/>
        <end position="509"/>
    </location>
</feature>
<feature type="compositionally biased region" description="Polar residues" evidence="4">
    <location>
        <begin position="36"/>
        <end position="52"/>
    </location>
</feature>
<evidence type="ECO:0000256" key="1">
    <source>
        <dbReference type="ARBA" id="ARBA00009778"/>
    </source>
</evidence>
<evidence type="ECO:0000256" key="2">
    <source>
        <dbReference type="ARBA" id="ARBA00023054"/>
    </source>
</evidence>